<accession>A0A0H3ZPQ2</accession>
<evidence type="ECO:0000313" key="3">
    <source>
        <dbReference type="EMBL" id="AKN38333.1"/>
    </source>
</evidence>
<evidence type="ECO:0000256" key="1">
    <source>
        <dbReference type="SAM" id="MobiDB-lite"/>
    </source>
</evidence>
<feature type="signal peptide" evidence="2">
    <location>
        <begin position="1"/>
        <end position="32"/>
    </location>
</feature>
<evidence type="ECO:0000256" key="2">
    <source>
        <dbReference type="SAM" id="SignalP"/>
    </source>
</evidence>
<name>A0A0H3ZPQ2_9VIBR</name>
<dbReference type="RefSeq" id="WP_016800101.1">
    <property type="nucleotide sequence ID" value="NZ_MDBG01000229.1"/>
</dbReference>
<dbReference type="EMBL" id="KP795575">
    <property type="protein sequence ID" value="AKN38333.1"/>
    <property type="molecule type" value="Genomic_DNA"/>
</dbReference>
<feature type="compositionally biased region" description="Polar residues" evidence="1">
    <location>
        <begin position="442"/>
        <end position="462"/>
    </location>
</feature>
<dbReference type="Pfam" id="PF06122">
    <property type="entry name" value="TraH"/>
    <property type="match status" value="1"/>
</dbReference>
<reference evidence="3" key="1">
    <citation type="journal article" date="2015" name="MBio">
        <title>Eco-Evolutionary Dynamics of Episomes among Ecologically Cohesive Bacterial Populations.</title>
        <authorList>
            <person name="Xue H."/>
            <person name="Cordero O.X."/>
            <person name="Camas F.M."/>
            <person name="Trimble W."/>
            <person name="Meyer F."/>
            <person name="Guglielmini J."/>
            <person name="Rocha E.P."/>
            <person name="Polz M.F."/>
        </authorList>
    </citation>
    <scope>NUCLEOTIDE SEQUENCE</scope>
    <source>
        <strain evidence="3">1F_146</strain>
    </source>
</reference>
<dbReference type="InterPro" id="IPR010927">
    <property type="entry name" value="T4SS_TraH"/>
</dbReference>
<feature type="chain" id="PRO_5015039970" evidence="2">
    <location>
        <begin position="33"/>
        <end position="468"/>
    </location>
</feature>
<organism evidence="3">
    <name type="scientific">Vibrio tasmaniensis</name>
    <dbReference type="NCBI Taxonomy" id="212663"/>
    <lineage>
        <taxon>Bacteria</taxon>
        <taxon>Pseudomonadati</taxon>
        <taxon>Pseudomonadota</taxon>
        <taxon>Gammaproteobacteria</taxon>
        <taxon>Vibrionales</taxon>
        <taxon>Vibrionaceae</taxon>
        <taxon>Vibrio</taxon>
    </lineage>
</organism>
<reference evidence="6" key="2">
    <citation type="submission" date="2016-07" db="EMBL/GenBank/DDBJ databases">
        <title>Nontailed viruses are major unrecognized killers of bacteria in the ocean.</title>
        <authorList>
            <person name="Kauffman K."/>
            <person name="Hussain F."/>
            <person name="Yang J."/>
            <person name="Arevalo P."/>
            <person name="Brown J."/>
            <person name="Cutler M."/>
            <person name="Kelly L."/>
            <person name="Polz M.F."/>
        </authorList>
    </citation>
    <scope>NUCLEOTIDE SEQUENCE [LARGE SCALE GENOMIC DNA]</scope>
    <source>
        <strain evidence="6">10N.222.48.A2</strain>
    </source>
</reference>
<dbReference type="EMBL" id="SYVV01000078">
    <property type="protein sequence ID" value="TKG26265.1"/>
    <property type="molecule type" value="Genomic_DNA"/>
</dbReference>
<feature type="region of interest" description="Disordered" evidence="1">
    <location>
        <begin position="442"/>
        <end position="468"/>
    </location>
</feature>
<reference evidence="5 7" key="5">
    <citation type="submission" date="2019-04" db="EMBL/GenBank/DDBJ databases">
        <title>A reverse ecology approach based on a biological definition of microbial populations.</title>
        <authorList>
            <person name="Arevalo P."/>
            <person name="Vaninsberghe D."/>
            <person name="Elsherbini J."/>
            <person name="Gore J."/>
            <person name="Polz M."/>
        </authorList>
    </citation>
    <scope>NUCLEOTIDE SEQUENCE [LARGE SCALE GENOMIC DNA]</scope>
    <source>
        <strain evidence="5 7">10N.222.45.A8</strain>
    </source>
</reference>
<keyword evidence="2" id="KW-0732">Signal</keyword>
<evidence type="ECO:0000313" key="4">
    <source>
        <dbReference type="EMBL" id="PMP13047.1"/>
    </source>
</evidence>
<evidence type="ECO:0000313" key="5">
    <source>
        <dbReference type="EMBL" id="TKG26265.1"/>
    </source>
</evidence>
<reference evidence="4" key="3">
    <citation type="submission" date="2016-07" db="EMBL/GenBank/DDBJ databases">
        <authorList>
            <person name="Wan K."/>
            <person name="Booth B."/>
            <person name="Spirohn K."/>
            <person name="Hao T."/>
            <person name="Hu Y."/>
            <person name="Calderwood M."/>
            <person name="Hill D."/>
            <person name="Mohr S."/>
            <person name="Vidal M."/>
            <person name="Celniker S."/>
            <person name="Perrimon N."/>
        </authorList>
    </citation>
    <scope>NUCLEOTIDE SEQUENCE</scope>
    <source>
        <strain evidence="4">10N.222.48.A2</strain>
    </source>
</reference>
<dbReference type="Proteomes" id="UP000308018">
    <property type="component" value="Unassembled WGS sequence"/>
</dbReference>
<reference evidence="4" key="4">
    <citation type="journal article" date="2018" name="Nature">
        <title>A major lineage of non-tailed dsDNA viruses as unrecognized killers of marine bacteria.</title>
        <authorList>
            <person name="Kauffman K.M."/>
            <person name="Hussain F.A."/>
            <person name="Yang J."/>
            <person name="Arevalo P."/>
            <person name="Brown J.M."/>
            <person name="Chang W.K."/>
            <person name="VanInsberghe D."/>
            <person name="Elsherbini J."/>
            <person name="Sharma R.S."/>
            <person name="Cutler M.B."/>
            <person name="Kelly L."/>
            <person name="Polz M.F."/>
        </authorList>
    </citation>
    <scope>NUCLEOTIDE SEQUENCE</scope>
    <source>
        <strain evidence="4">10N.222.48.A2</strain>
    </source>
</reference>
<dbReference type="Proteomes" id="UP000235579">
    <property type="component" value="Unassembled WGS sequence"/>
</dbReference>
<sequence length="468" mass="51195">MKRSLFHHLSTVAVNKRVIPLFLISLSGVSHADTNHSLARFFDNSGYNANVSTPTAYQGQSANYYTGGSLFVRNQIVDAQLVSVTVPSISTGCTGIDMFMGGFSHISSDQLVKLGKAIIHNAPPFIVNLALQTWAPQLKQNLDNLQARLDKYLNQSVNSCEAAQASIGGLAAFAAPATKKHVCATLGTQNNAFSDWVQGQQECGAGGKAAGQLKDAKKDPALKDMTQTNHNVVWSAIMNNAFLSSDKNLAQFMMSLSGSYVYDKDGNPRYYPSLLTDNNNLVNVLLEGGKADVYQCRKTGPDACITITKRNNLSISQTNGIQNQIRKQLESILQKIATDQRLTRQQEGFLELIQTPVLKFFIDDLSANQTPDTSNYSRMIAVELLNQYLVSMLNVARQSLANTNNSQDDIALITRDIDNAKRFTAGLAENAIEALNNRNQLIDSQRKTTQQSTKEISTTTKPTPAYGN</sequence>
<proteinExistence type="predicted"/>
<gene>
    <name evidence="4" type="ORF">BCS92_17645</name>
    <name evidence="5" type="ORF">FC057_24575</name>
</gene>
<protein>
    <submittedName>
        <fullName evidence="4">Conjugal transfer protein TraH</fullName>
    </submittedName>
    <submittedName>
        <fullName evidence="3">IncF plasmid conjugative transfer pilus assemblyprotein TraH</fullName>
    </submittedName>
</protein>
<evidence type="ECO:0000313" key="6">
    <source>
        <dbReference type="Proteomes" id="UP000235579"/>
    </source>
</evidence>
<dbReference type="AlphaFoldDB" id="A0A0H3ZPQ2"/>
<evidence type="ECO:0000313" key="7">
    <source>
        <dbReference type="Proteomes" id="UP000308018"/>
    </source>
</evidence>
<dbReference type="EMBL" id="MDBP01000048">
    <property type="protein sequence ID" value="PMP13047.1"/>
    <property type="molecule type" value="Genomic_DNA"/>
</dbReference>